<reference evidence="2" key="1">
    <citation type="submission" date="2024-07" db="EMBL/GenBank/DDBJ databases">
        <title>Two chromosome-level genome assemblies of Korean endemic species Abeliophyllum distichum and Forsythia ovata (Oleaceae).</title>
        <authorList>
            <person name="Jang H."/>
        </authorList>
    </citation>
    <scope>NUCLEOTIDE SEQUENCE [LARGE SCALE GENOMIC DNA]</scope>
</reference>
<protein>
    <submittedName>
        <fullName evidence="1">Uncharacterized protein</fullName>
    </submittedName>
</protein>
<evidence type="ECO:0000313" key="2">
    <source>
        <dbReference type="Proteomes" id="UP001604277"/>
    </source>
</evidence>
<gene>
    <name evidence="1" type="ORF">Fot_05512</name>
</gene>
<accession>A0ABD1WQD7</accession>
<evidence type="ECO:0000313" key="1">
    <source>
        <dbReference type="EMBL" id="KAL2551893.1"/>
    </source>
</evidence>
<dbReference type="AlphaFoldDB" id="A0ABD1WQD7"/>
<keyword evidence="2" id="KW-1185">Reference proteome</keyword>
<dbReference type="EMBL" id="JBFOLJ010000002">
    <property type="protein sequence ID" value="KAL2551893.1"/>
    <property type="molecule type" value="Genomic_DNA"/>
</dbReference>
<sequence>MVHELGDDAGHIRELIVDFEEWSRFTSECSSGHKHQNSGQWLAYVSYPDARAARVACKFLFSHLALAHESLCDVRPQCSTPPLFNRPVPNRQVLVAALEGD</sequence>
<name>A0ABD1WQD7_9LAMI</name>
<dbReference type="Proteomes" id="UP001604277">
    <property type="component" value="Unassembled WGS sequence"/>
</dbReference>
<comment type="caution">
    <text evidence="1">The sequence shown here is derived from an EMBL/GenBank/DDBJ whole genome shotgun (WGS) entry which is preliminary data.</text>
</comment>
<proteinExistence type="predicted"/>
<organism evidence="1 2">
    <name type="scientific">Forsythia ovata</name>
    <dbReference type="NCBI Taxonomy" id="205694"/>
    <lineage>
        <taxon>Eukaryota</taxon>
        <taxon>Viridiplantae</taxon>
        <taxon>Streptophyta</taxon>
        <taxon>Embryophyta</taxon>
        <taxon>Tracheophyta</taxon>
        <taxon>Spermatophyta</taxon>
        <taxon>Magnoliopsida</taxon>
        <taxon>eudicotyledons</taxon>
        <taxon>Gunneridae</taxon>
        <taxon>Pentapetalae</taxon>
        <taxon>asterids</taxon>
        <taxon>lamiids</taxon>
        <taxon>Lamiales</taxon>
        <taxon>Oleaceae</taxon>
        <taxon>Forsythieae</taxon>
        <taxon>Forsythia</taxon>
    </lineage>
</organism>